<dbReference type="PROSITE" id="PS51257">
    <property type="entry name" value="PROKAR_LIPOPROTEIN"/>
    <property type="match status" value="1"/>
</dbReference>
<protein>
    <recommendedName>
        <fullName evidence="3">Lipoprotein</fullName>
    </recommendedName>
</protein>
<gene>
    <name evidence="1" type="ORF">NE663_04955</name>
</gene>
<evidence type="ECO:0000313" key="1">
    <source>
        <dbReference type="EMBL" id="MCQ5121608.1"/>
    </source>
</evidence>
<dbReference type="SUPFAM" id="SSF50969">
    <property type="entry name" value="YVTN repeat-like/Quinoprotein amine dehydrogenase"/>
    <property type="match status" value="1"/>
</dbReference>
<accession>A0ABT1SK60</accession>
<keyword evidence="2" id="KW-1185">Reference proteome</keyword>
<dbReference type="InterPro" id="IPR011044">
    <property type="entry name" value="Quino_amine_DH_bsu"/>
</dbReference>
<dbReference type="RefSeq" id="WP_102268205.1">
    <property type="nucleotide sequence ID" value="NZ_CALVCM010000002.1"/>
</dbReference>
<dbReference type="EMBL" id="JANGCH010000005">
    <property type="protein sequence ID" value="MCQ5121608.1"/>
    <property type="molecule type" value="Genomic_DNA"/>
</dbReference>
<reference evidence="1 2" key="1">
    <citation type="submission" date="2022-06" db="EMBL/GenBank/DDBJ databases">
        <title>Isolation of gut microbiota from human fecal samples.</title>
        <authorList>
            <person name="Pamer E.G."/>
            <person name="Barat B."/>
            <person name="Waligurski E."/>
            <person name="Medina S."/>
            <person name="Paddock L."/>
            <person name="Mostad J."/>
        </authorList>
    </citation>
    <scope>NUCLEOTIDE SEQUENCE [LARGE SCALE GENOMIC DNA]</scope>
    <source>
        <strain evidence="1 2">DFI.6.1</strain>
    </source>
</reference>
<comment type="caution">
    <text evidence="1">The sequence shown here is derived from an EMBL/GenBank/DDBJ whole genome shotgun (WGS) entry which is preliminary data.</text>
</comment>
<evidence type="ECO:0008006" key="3">
    <source>
        <dbReference type="Google" id="ProtNLM"/>
    </source>
</evidence>
<evidence type="ECO:0000313" key="2">
    <source>
        <dbReference type="Proteomes" id="UP001524435"/>
    </source>
</evidence>
<organism evidence="1 2">
    <name type="scientific">Massilicoli timonensis</name>
    <dbReference type="NCBI Taxonomy" id="2015901"/>
    <lineage>
        <taxon>Bacteria</taxon>
        <taxon>Bacillati</taxon>
        <taxon>Bacillota</taxon>
        <taxon>Erysipelotrichia</taxon>
        <taxon>Erysipelotrichales</taxon>
        <taxon>Erysipelotrichaceae</taxon>
        <taxon>Massilicoli</taxon>
    </lineage>
</organism>
<proteinExistence type="predicted"/>
<sequence>MSGKKQILLLFILLLTLCACKPKPLSYEITFQKEEALEQVFDELAFSEDRNELVVHGFFNNTLYFSKWHDDASMIGQTKLVWKYDFDTQEYAEVLTLKDHLRVQDLVELEDGTILYTAVKSGEIDYLTPYTVEIHFVEKGKDNTLRSGLTWNYIGTPMIYMNQNGCHLNLFTMTDYNEDYTTFLECYHLYRFRNHKLELVEYGAYQVNNNSITPNQGDRFWSNLGTMAVNHDQLFYLIKHDDTIALNYGKIKMNTLPLDFSPNGMYEATDDYFITTDNLMKNVTYRLSDMEKLYFPELDGCCNGDLVAFDNGLLAVKNDDNDIFRYYFLKDDRLTPIQTDFPQDTRYHILHDHAHMIIHTYNNHTFYRISLTN</sequence>
<dbReference type="Proteomes" id="UP001524435">
    <property type="component" value="Unassembled WGS sequence"/>
</dbReference>
<name>A0ABT1SK60_9FIRM</name>